<protein>
    <recommendedName>
        <fullName evidence="2">DUF2336 domain-containing protein</fullName>
    </recommendedName>
</protein>
<accession>A0A679JXX2</accession>
<dbReference type="InterPro" id="IPR019285">
    <property type="entry name" value="DUF2336"/>
</dbReference>
<evidence type="ECO:0008006" key="2">
    <source>
        <dbReference type="Google" id="ProtNLM"/>
    </source>
</evidence>
<proteinExistence type="predicted"/>
<dbReference type="RefSeq" id="WP_339161638.1">
    <property type="nucleotide sequence ID" value="NZ_LR743511.1"/>
</dbReference>
<evidence type="ECO:0000313" key="1">
    <source>
        <dbReference type="EMBL" id="CAA2143100.1"/>
    </source>
</evidence>
<dbReference type="EMBL" id="LR743511">
    <property type="protein sequence ID" value="CAA2143100.1"/>
    <property type="molecule type" value="Genomic_DNA"/>
</dbReference>
<reference evidence="1" key="1">
    <citation type="submission" date="2019-12" db="EMBL/GenBank/DDBJ databases">
        <authorList>
            <person name="Cremers G."/>
        </authorList>
    </citation>
    <scope>NUCLEOTIDE SEQUENCE</scope>
    <source>
        <strain evidence="1">Mbul2</strain>
    </source>
</reference>
<name>A0A679JXX2_9HYPH</name>
<dbReference type="AlphaFoldDB" id="A0A679JXX2"/>
<sequence>MATALVALVQQLDRTMAGASTERRESILNNLTSLFSEYAPRLGADHVRAFDMVMLHLARSMEEVARSDLSRRIAPIANAPPRLIRDLAFDPAAAVSVPTLEAATLLTLDDLTAIARICGQPQLLALTRRKTLIELLTDIIVERGDATVSRAVAGNPGARFSLDGYRQLVGRSLSDPELAARLRDRDDVPDILAQEGALWHGMTPPSPDDPARAIFAAEVFVGAQFRQGEITETVIVGWLDSGRETEALVALARLAGVPSAMAIEAYHAPSYEPLLYLLRSVRFGWKILKLFMASKSERETPPEVMRGMTEAFQALSVTTAQRVVRMNAARRQIDADHD</sequence>
<gene>
    <name evidence="1" type="ORF">MBLL_02650</name>
</gene>
<dbReference type="Pfam" id="PF10098">
    <property type="entry name" value="DUF2336"/>
    <property type="match status" value="2"/>
</dbReference>
<organism evidence="1">
    <name type="scientific">Methylobacterium bullatum</name>
    <dbReference type="NCBI Taxonomy" id="570505"/>
    <lineage>
        <taxon>Bacteria</taxon>
        <taxon>Pseudomonadati</taxon>
        <taxon>Pseudomonadota</taxon>
        <taxon>Alphaproteobacteria</taxon>
        <taxon>Hyphomicrobiales</taxon>
        <taxon>Methylobacteriaceae</taxon>
        <taxon>Methylobacterium</taxon>
    </lineage>
</organism>